<reference evidence="2" key="2">
    <citation type="submission" date="2018-04" db="EMBL/GenBank/DDBJ databases">
        <title>OnivRS2 (Oryza nivara Reference Sequence Version 2).</title>
        <authorList>
            <person name="Zhang J."/>
            <person name="Kudrna D."/>
            <person name="Lee S."/>
            <person name="Talag J."/>
            <person name="Rajasekar S."/>
            <person name="Welchert J."/>
            <person name="Hsing Y.-I."/>
            <person name="Wing R.A."/>
        </authorList>
    </citation>
    <scope>NUCLEOTIDE SEQUENCE [LARGE SCALE GENOMIC DNA]</scope>
    <source>
        <strain evidence="2">SL10</strain>
    </source>
</reference>
<dbReference type="AlphaFoldDB" id="A0A0E0HWF8"/>
<keyword evidence="3" id="KW-1185">Reference proteome</keyword>
<sequence>MMIDVHRRRCPARRSATATPLASSPPPPLPLAAGGTCCFLRPCSLISSRANRSSFSALVSPASLRPWNITASTFLCCSIASATHTAFSAVSPPHATPPRRRATPIPCTNNFTQIKTNSDRLSQSHVEYSEQDETRCMRTKIVLAN</sequence>
<feature type="compositionally biased region" description="Low complexity" evidence="1">
    <location>
        <begin position="13"/>
        <end position="22"/>
    </location>
</feature>
<feature type="compositionally biased region" description="Basic residues" evidence="1">
    <location>
        <begin position="1"/>
        <end position="12"/>
    </location>
</feature>
<reference evidence="2" key="1">
    <citation type="submission" date="2015-04" db="UniProtKB">
        <authorList>
            <consortium name="EnsemblPlants"/>
        </authorList>
    </citation>
    <scope>IDENTIFICATION</scope>
    <source>
        <strain evidence="2">SL10</strain>
    </source>
</reference>
<protein>
    <submittedName>
        <fullName evidence="2">Uncharacterized protein</fullName>
    </submittedName>
</protein>
<name>A0A0E0HWF8_ORYNI</name>
<dbReference type="HOGENOM" id="CLU_1790032_0_0_1"/>
<evidence type="ECO:0000313" key="3">
    <source>
        <dbReference type="Proteomes" id="UP000006591"/>
    </source>
</evidence>
<dbReference type="EnsemblPlants" id="ONIVA07G01170.1">
    <property type="protein sequence ID" value="ONIVA07G01170.1"/>
    <property type="gene ID" value="ONIVA07G01170"/>
</dbReference>
<feature type="region of interest" description="Disordered" evidence="1">
    <location>
        <begin position="1"/>
        <end position="27"/>
    </location>
</feature>
<organism evidence="2">
    <name type="scientific">Oryza nivara</name>
    <name type="common">Indian wild rice</name>
    <name type="synonym">Oryza sativa f. spontanea</name>
    <dbReference type="NCBI Taxonomy" id="4536"/>
    <lineage>
        <taxon>Eukaryota</taxon>
        <taxon>Viridiplantae</taxon>
        <taxon>Streptophyta</taxon>
        <taxon>Embryophyta</taxon>
        <taxon>Tracheophyta</taxon>
        <taxon>Spermatophyta</taxon>
        <taxon>Magnoliopsida</taxon>
        <taxon>Liliopsida</taxon>
        <taxon>Poales</taxon>
        <taxon>Poaceae</taxon>
        <taxon>BOP clade</taxon>
        <taxon>Oryzoideae</taxon>
        <taxon>Oryzeae</taxon>
        <taxon>Oryzinae</taxon>
        <taxon>Oryza</taxon>
    </lineage>
</organism>
<dbReference type="Proteomes" id="UP000006591">
    <property type="component" value="Chromosome 7"/>
</dbReference>
<evidence type="ECO:0000256" key="1">
    <source>
        <dbReference type="SAM" id="MobiDB-lite"/>
    </source>
</evidence>
<accession>A0A0E0HWF8</accession>
<evidence type="ECO:0000313" key="2">
    <source>
        <dbReference type="EnsemblPlants" id="ONIVA07G01170.1"/>
    </source>
</evidence>
<proteinExistence type="predicted"/>
<dbReference type="Gramene" id="ONIVA07G01170.1">
    <property type="protein sequence ID" value="ONIVA07G01170.1"/>
    <property type="gene ID" value="ONIVA07G01170"/>
</dbReference>